<gene>
    <name evidence="2" type="ORF">GPECTOR_1g54</name>
</gene>
<keyword evidence="1" id="KW-0175">Coiled coil</keyword>
<protein>
    <submittedName>
        <fullName evidence="2">Uncharacterized protein</fullName>
    </submittedName>
</protein>
<name>A0A150H4R8_GONPE</name>
<comment type="caution">
    <text evidence="2">The sequence shown here is derived from an EMBL/GenBank/DDBJ whole genome shotgun (WGS) entry which is preliminary data.</text>
</comment>
<evidence type="ECO:0000313" key="3">
    <source>
        <dbReference type="Proteomes" id="UP000075714"/>
    </source>
</evidence>
<organism evidence="2 3">
    <name type="scientific">Gonium pectorale</name>
    <name type="common">Green alga</name>
    <dbReference type="NCBI Taxonomy" id="33097"/>
    <lineage>
        <taxon>Eukaryota</taxon>
        <taxon>Viridiplantae</taxon>
        <taxon>Chlorophyta</taxon>
        <taxon>core chlorophytes</taxon>
        <taxon>Chlorophyceae</taxon>
        <taxon>CS clade</taxon>
        <taxon>Chlamydomonadales</taxon>
        <taxon>Volvocaceae</taxon>
        <taxon>Gonium</taxon>
    </lineage>
</organism>
<sequence length="201" mass="21975">MTTQYSKAMLQLEQERHSAVTQQREIETLRQKLRAHGAVSVIAAFGSGRSPGGGLKRPLSVAMSGMDDLLEEAAADLEQLEGHIANVTNRLVDMQVQNLQLAQQVAAAMRSRADAEADATKELQRAKAFRDEADSLQRSIAADKQSLAQLAAQLSDAKADLQQLVAEANEQRQALQRCKDAEQEHACTEEAERRAKQVSVV</sequence>
<evidence type="ECO:0000256" key="1">
    <source>
        <dbReference type="SAM" id="Coils"/>
    </source>
</evidence>
<reference evidence="3" key="1">
    <citation type="journal article" date="2016" name="Nat. Commun.">
        <title>The Gonium pectorale genome demonstrates co-option of cell cycle regulation during the evolution of multicellularity.</title>
        <authorList>
            <person name="Hanschen E.R."/>
            <person name="Marriage T.N."/>
            <person name="Ferris P.J."/>
            <person name="Hamaji T."/>
            <person name="Toyoda A."/>
            <person name="Fujiyama A."/>
            <person name="Neme R."/>
            <person name="Noguchi H."/>
            <person name="Minakuchi Y."/>
            <person name="Suzuki M."/>
            <person name="Kawai-Toyooka H."/>
            <person name="Smith D.R."/>
            <person name="Sparks H."/>
            <person name="Anderson J."/>
            <person name="Bakaric R."/>
            <person name="Luria V."/>
            <person name="Karger A."/>
            <person name="Kirschner M.W."/>
            <person name="Durand P.M."/>
            <person name="Michod R.E."/>
            <person name="Nozaki H."/>
            <person name="Olson B.J."/>
        </authorList>
    </citation>
    <scope>NUCLEOTIDE SEQUENCE [LARGE SCALE GENOMIC DNA]</scope>
    <source>
        <strain evidence="3">NIES-2863</strain>
    </source>
</reference>
<dbReference type="OrthoDB" id="550440at2759"/>
<evidence type="ECO:0000313" key="2">
    <source>
        <dbReference type="EMBL" id="KXZ56600.1"/>
    </source>
</evidence>
<proteinExistence type="predicted"/>
<dbReference type="Proteomes" id="UP000075714">
    <property type="component" value="Unassembled WGS sequence"/>
</dbReference>
<dbReference type="EMBL" id="LSYV01000002">
    <property type="protein sequence ID" value="KXZ56600.1"/>
    <property type="molecule type" value="Genomic_DNA"/>
</dbReference>
<dbReference type="AlphaFoldDB" id="A0A150H4R8"/>
<accession>A0A150H4R8</accession>
<keyword evidence="3" id="KW-1185">Reference proteome</keyword>
<feature type="coiled-coil region" evidence="1">
    <location>
        <begin position="70"/>
        <end position="97"/>
    </location>
</feature>
<feature type="coiled-coil region" evidence="1">
    <location>
        <begin position="144"/>
        <end position="191"/>
    </location>
</feature>
<dbReference type="STRING" id="33097.A0A150H4R8"/>